<dbReference type="Proteomes" id="UP000002051">
    <property type="component" value="Chromosome 4"/>
</dbReference>
<reference evidence="2 4" key="2">
    <citation type="journal article" date="2014" name="BMC Genomics">
        <title>An improved genome release (version Mt4.0) for the model legume Medicago truncatula.</title>
        <authorList>
            <person name="Tang H."/>
            <person name="Krishnakumar V."/>
            <person name="Bidwell S."/>
            <person name="Rosen B."/>
            <person name="Chan A."/>
            <person name="Zhou S."/>
            <person name="Gentzbittel L."/>
            <person name="Childs K.L."/>
            <person name="Yandell M."/>
            <person name="Gundlach H."/>
            <person name="Mayer K.F."/>
            <person name="Schwartz D.C."/>
            <person name="Town C.D."/>
        </authorList>
    </citation>
    <scope>GENOME REANNOTATION</scope>
    <source>
        <strain evidence="2">A17</strain>
        <strain evidence="3 4">cv. Jemalong A17</strain>
    </source>
</reference>
<dbReference type="PANTHER" id="PTHR33783">
    <property type="entry name" value="PROTEIN HAIKU1"/>
    <property type="match status" value="1"/>
</dbReference>
<gene>
    <name evidence="2" type="ordered locus">MTR_4g050010</name>
</gene>
<evidence type="ECO:0000313" key="3">
    <source>
        <dbReference type="EnsemblPlants" id="KEH29714"/>
    </source>
</evidence>
<evidence type="ECO:0000313" key="4">
    <source>
        <dbReference type="Proteomes" id="UP000002051"/>
    </source>
</evidence>
<feature type="compositionally biased region" description="Pro residues" evidence="1">
    <location>
        <begin position="27"/>
        <end position="36"/>
    </location>
</feature>
<dbReference type="HOGENOM" id="CLU_1417092_0_0_1"/>
<reference evidence="2 4" key="1">
    <citation type="journal article" date="2011" name="Nature">
        <title>The Medicago genome provides insight into the evolution of rhizobial symbioses.</title>
        <authorList>
            <person name="Young N.D."/>
            <person name="Debelle F."/>
            <person name="Oldroyd G.E."/>
            <person name="Geurts R."/>
            <person name="Cannon S.B."/>
            <person name="Udvardi M.K."/>
            <person name="Benedito V.A."/>
            <person name="Mayer K.F."/>
            <person name="Gouzy J."/>
            <person name="Schoof H."/>
            <person name="Van de Peer Y."/>
            <person name="Proost S."/>
            <person name="Cook D.R."/>
            <person name="Meyers B.C."/>
            <person name="Spannagl M."/>
            <person name="Cheung F."/>
            <person name="De Mita S."/>
            <person name="Krishnakumar V."/>
            <person name="Gundlach H."/>
            <person name="Zhou S."/>
            <person name="Mudge J."/>
            <person name="Bharti A.K."/>
            <person name="Murray J.D."/>
            <person name="Naoumkina M.A."/>
            <person name="Rosen B."/>
            <person name="Silverstein K.A."/>
            <person name="Tang H."/>
            <person name="Rombauts S."/>
            <person name="Zhao P.X."/>
            <person name="Zhou P."/>
            <person name="Barbe V."/>
            <person name="Bardou P."/>
            <person name="Bechner M."/>
            <person name="Bellec A."/>
            <person name="Berger A."/>
            <person name="Berges H."/>
            <person name="Bidwell S."/>
            <person name="Bisseling T."/>
            <person name="Choisne N."/>
            <person name="Couloux A."/>
            <person name="Denny R."/>
            <person name="Deshpande S."/>
            <person name="Dai X."/>
            <person name="Doyle J.J."/>
            <person name="Dudez A.M."/>
            <person name="Farmer A.D."/>
            <person name="Fouteau S."/>
            <person name="Franken C."/>
            <person name="Gibelin C."/>
            <person name="Gish J."/>
            <person name="Goldstein S."/>
            <person name="Gonzalez A.J."/>
            <person name="Green P.J."/>
            <person name="Hallab A."/>
            <person name="Hartog M."/>
            <person name="Hua A."/>
            <person name="Humphray S.J."/>
            <person name="Jeong D.H."/>
            <person name="Jing Y."/>
            <person name="Jocker A."/>
            <person name="Kenton S.M."/>
            <person name="Kim D.J."/>
            <person name="Klee K."/>
            <person name="Lai H."/>
            <person name="Lang C."/>
            <person name="Lin S."/>
            <person name="Macmil S.L."/>
            <person name="Magdelenat G."/>
            <person name="Matthews L."/>
            <person name="McCorrison J."/>
            <person name="Monaghan E.L."/>
            <person name="Mun J.H."/>
            <person name="Najar F.Z."/>
            <person name="Nicholson C."/>
            <person name="Noirot C."/>
            <person name="O'Bleness M."/>
            <person name="Paule C.R."/>
            <person name="Poulain J."/>
            <person name="Prion F."/>
            <person name="Qin B."/>
            <person name="Qu C."/>
            <person name="Retzel E.F."/>
            <person name="Riddle C."/>
            <person name="Sallet E."/>
            <person name="Samain S."/>
            <person name="Samson N."/>
            <person name="Sanders I."/>
            <person name="Saurat O."/>
            <person name="Scarpelli C."/>
            <person name="Schiex T."/>
            <person name="Segurens B."/>
            <person name="Severin A.J."/>
            <person name="Sherrier D.J."/>
            <person name="Shi R."/>
            <person name="Sims S."/>
            <person name="Singer S.R."/>
            <person name="Sinharoy S."/>
            <person name="Sterck L."/>
            <person name="Viollet A."/>
            <person name="Wang B.B."/>
            <person name="Wang K."/>
            <person name="Wang M."/>
            <person name="Wang X."/>
            <person name="Warfsmann J."/>
            <person name="Weissenbach J."/>
            <person name="White D.D."/>
            <person name="White J.D."/>
            <person name="Wiley G.B."/>
            <person name="Wincker P."/>
            <person name="Xing Y."/>
            <person name="Yang L."/>
            <person name="Yao Z."/>
            <person name="Ying F."/>
            <person name="Zhai J."/>
            <person name="Zhou L."/>
            <person name="Zuber A."/>
            <person name="Denarie J."/>
            <person name="Dixon R.A."/>
            <person name="May G.D."/>
            <person name="Schwartz D.C."/>
            <person name="Rogers J."/>
            <person name="Quetier F."/>
            <person name="Town C.D."/>
            <person name="Roe B.A."/>
        </authorList>
    </citation>
    <scope>NUCLEOTIDE SEQUENCE [LARGE SCALE GENOMIC DNA]</scope>
    <source>
        <strain evidence="2">A17</strain>
        <strain evidence="3 4">cv. Jemalong A17</strain>
    </source>
</reference>
<feature type="region of interest" description="Disordered" evidence="1">
    <location>
        <begin position="1"/>
        <end position="36"/>
    </location>
</feature>
<dbReference type="PANTHER" id="PTHR33783:SF1">
    <property type="entry name" value="PROTEIN HAIKU1"/>
    <property type="match status" value="1"/>
</dbReference>
<dbReference type="EMBL" id="CM001220">
    <property type="protein sequence ID" value="KEH29714.1"/>
    <property type="molecule type" value="Genomic_DNA"/>
</dbReference>
<dbReference type="EnsemblPlants" id="KEH29714">
    <property type="protein sequence ID" value="KEH29714"/>
    <property type="gene ID" value="MTR_4g050010"/>
</dbReference>
<sequence length="192" mass="21384">MQPSTDPPFVYNSEKSQAKVTRLQKNRPPPLSIVRPPIPVQVSEPVPPPNGAYNSLLKHPLQPISGHPFVYNSENNLFESPISAFMRKFQDSMMNMIIQEPIIPYQEHHYPMNGSNQLVNGFHTSQTNDNNQLVNGFPLTQENVSNPLMSMVATNPKFLVNNSNKLVNGFPSTQTNGPRSPTSEFLLSSPSS</sequence>
<proteinExistence type="predicted"/>
<feature type="region of interest" description="Disordered" evidence="1">
    <location>
        <begin position="169"/>
        <end position="192"/>
    </location>
</feature>
<keyword evidence="4" id="KW-1185">Reference proteome</keyword>
<reference evidence="3" key="3">
    <citation type="submission" date="2015-04" db="UniProtKB">
        <authorList>
            <consortium name="EnsemblPlants"/>
        </authorList>
    </citation>
    <scope>IDENTIFICATION</scope>
    <source>
        <strain evidence="3">cv. Jemalong A17</strain>
    </source>
</reference>
<dbReference type="AlphaFoldDB" id="A0A072UIX4"/>
<accession>A0A072UIX4</accession>
<evidence type="ECO:0000256" key="1">
    <source>
        <dbReference type="SAM" id="MobiDB-lite"/>
    </source>
</evidence>
<dbReference type="InterPro" id="IPR039612">
    <property type="entry name" value="VQ_5/9/14"/>
</dbReference>
<evidence type="ECO:0000313" key="2">
    <source>
        <dbReference type="EMBL" id="KEH29714.1"/>
    </source>
</evidence>
<organism evidence="2 4">
    <name type="scientific">Medicago truncatula</name>
    <name type="common">Barrel medic</name>
    <name type="synonym">Medicago tribuloides</name>
    <dbReference type="NCBI Taxonomy" id="3880"/>
    <lineage>
        <taxon>Eukaryota</taxon>
        <taxon>Viridiplantae</taxon>
        <taxon>Streptophyta</taxon>
        <taxon>Embryophyta</taxon>
        <taxon>Tracheophyta</taxon>
        <taxon>Spermatophyta</taxon>
        <taxon>Magnoliopsida</taxon>
        <taxon>eudicotyledons</taxon>
        <taxon>Gunneridae</taxon>
        <taxon>Pentapetalae</taxon>
        <taxon>rosids</taxon>
        <taxon>fabids</taxon>
        <taxon>Fabales</taxon>
        <taxon>Fabaceae</taxon>
        <taxon>Papilionoideae</taxon>
        <taxon>50 kb inversion clade</taxon>
        <taxon>NPAAA clade</taxon>
        <taxon>Hologalegina</taxon>
        <taxon>IRL clade</taxon>
        <taxon>Trifolieae</taxon>
        <taxon>Medicago</taxon>
    </lineage>
</organism>
<name>A0A072UIX4_MEDTR</name>
<protein>
    <submittedName>
        <fullName evidence="2 3">Uncharacterized protein</fullName>
    </submittedName>
</protein>